<feature type="domain" description="HTH lysR-type" evidence="6">
    <location>
        <begin position="1"/>
        <end position="59"/>
    </location>
</feature>
<evidence type="ECO:0000259" key="6">
    <source>
        <dbReference type="PROSITE" id="PS50931"/>
    </source>
</evidence>
<organism evidence="7 8">
    <name type="scientific">Candidatus Afipia apatlaquensis</name>
    <dbReference type="NCBI Taxonomy" id="2712852"/>
    <lineage>
        <taxon>Bacteria</taxon>
        <taxon>Pseudomonadati</taxon>
        <taxon>Pseudomonadota</taxon>
        <taxon>Alphaproteobacteria</taxon>
        <taxon>Hyphomicrobiales</taxon>
        <taxon>Nitrobacteraceae</taxon>
        <taxon>Afipia</taxon>
    </lineage>
</organism>
<gene>
    <name evidence="7" type="ORF">G4V63_03655</name>
</gene>
<evidence type="ECO:0000313" key="8">
    <source>
        <dbReference type="Proteomes" id="UP000480266"/>
    </source>
</evidence>
<dbReference type="Gene3D" id="1.10.10.10">
    <property type="entry name" value="Winged helix-like DNA-binding domain superfamily/Winged helix DNA-binding domain"/>
    <property type="match status" value="1"/>
</dbReference>
<dbReference type="InterPro" id="IPR000847">
    <property type="entry name" value="LysR_HTH_N"/>
</dbReference>
<dbReference type="SUPFAM" id="SSF53850">
    <property type="entry name" value="Periplasmic binding protein-like II"/>
    <property type="match status" value="1"/>
</dbReference>
<keyword evidence="4" id="KW-0238">DNA-binding</keyword>
<name>A0A7C9VI66_9BRAD</name>
<comment type="similarity">
    <text evidence="2">Belongs to the LysR transcriptional regulatory family.</text>
</comment>
<dbReference type="Gene3D" id="3.40.190.290">
    <property type="match status" value="1"/>
</dbReference>
<dbReference type="GO" id="GO:0003700">
    <property type="term" value="F:DNA-binding transcription factor activity"/>
    <property type="evidence" value="ECO:0007669"/>
    <property type="project" value="InterPro"/>
</dbReference>
<evidence type="ECO:0000256" key="3">
    <source>
        <dbReference type="ARBA" id="ARBA00023015"/>
    </source>
</evidence>
<dbReference type="Proteomes" id="UP000480266">
    <property type="component" value="Unassembled WGS sequence"/>
</dbReference>
<dbReference type="PROSITE" id="PS50931">
    <property type="entry name" value="HTH_LYSR"/>
    <property type="match status" value="1"/>
</dbReference>
<dbReference type="InterPro" id="IPR036390">
    <property type="entry name" value="WH_DNA-bd_sf"/>
</dbReference>
<comment type="caution">
    <text evidence="7">The sequence shown here is derived from an EMBL/GenBank/DDBJ whole genome shotgun (WGS) entry which is preliminary data.</text>
</comment>
<accession>A0A7C9VI66</accession>
<reference evidence="7" key="1">
    <citation type="submission" date="2020-02" db="EMBL/GenBank/DDBJ databases">
        <title>Draft genome sequence of Candidatus Afipia apatlaquensis IBT-C3, a potential strain for decolorization of textile dyes.</title>
        <authorList>
            <person name="Sanchez-Reyes A."/>
            <person name="Breton-Deval L."/>
            <person name="Mangelson H."/>
            <person name="Sanchez-Flores A."/>
        </authorList>
    </citation>
    <scope>NUCLEOTIDE SEQUENCE [LARGE SCALE GENOMIC DNA]</scope>
    <source>
        <strain evidence="7">IBT-C3</strain>
    </source>
</reference>
<dbReference type="InterPro" id="IPR005119">
    <property type="entry name" value="LysR_subst-bd"/>
</dbReference>
<dbReference type="AlphaFoldDB" id="A0A7C9VI66"/>
<keyword evidence="8" id="KW-1185">Reference proteome</keyword>
<dbReference type="Pfam" id="PF03466">
    <property type="entry name" value="LysR_substrate"/>
    <property type="match status" value="1"/>
</dbReference>
<dbReference type="EMBL" id="JAAMRR010000186">
    <property type="protein sequence ID" value="NGX94352.1"/>
    <property type="molecule type" value="Genomic_DNA"/>
</dbReference>
<keyword evidence="5" id="KW-0804">Transcription</keyword>
<evidence type="ECO:0000256" key="5">
    <source>
        <dbReference type="ARBA" id="ARBA00023163"/>
    </source>
</evidence>
<evidence type="ECO:0000256" key="1">
    <source>
        <dbReference type="ARBA" id="ARBA00003502"/>
    </source>
</evidence>
<dbReference type="CDD" id="cd08422">
    <property type="entry name" value="PBP2_CrgA_like"/>
    <property type="match status" value="1"/>
</dbReference>
<dbReference type="SUPFAM" id="SSF46785">
    <property type="entry name" value="Winged helix' DNA-binding domain"/>
    <property type="match status" value="1"/>
</dbReference>
<evidence type="ECO:0000256" key="4">
    <source>
        <dbReference type="ARBA" id="ARBA00023125"/>
    </source>
</evidence>
<evidence type="ECO:0000313" key="7">
    <source>
        <dbReference type="EMBL" id="NGX94352.1"/>
    </source>
</evidence>
<keyword evidence="3" id="KW-0805">Transcription regulation</keyword>
<comment type="function">
    <text evidence="1">NodD regulates the expression of the nodABCFE genes which encode other nodulation proteins. NodD is also a negative regulator of its own expression. Binds flavonoids as inducers.</text>
</comment>
<dbReference type="PANTHER" id="PTHR30537:SF5">
    <property type="entry name" value="HTH-TYPE TRANSCRIPTIONAL ACTIVATOR TTDR-RELATED"/>
    <property type="match status" value="1"/>
</dbReference>
<dbReference type="Pfam" id="PF00126">
    <property type="entry name" value="HTH_1"/>
    <property type="match status" value="1"/>
</dbReference>
<dbReference type="InterPro" id="IPR058163">
    <property type="entry name" value="LysR-type_TF_proteobact-type"/>
</dbReference>
<protein>
    <submittedName>
        <fullName evidence="7">LysR family transcriptional regulator</fullName>
    </submittedName>
</protein>
<dbReference type="InterPro" id="IPR036388">
    <property type="entry name" value="WH-like_DNA-bd_sf"/>
</dbReference>
<dbReference type="PANTHER" id="PTHR30537">
    <property type="entry name" value="HTH-TYPE TRANSCRIPTIONAL REGULATOR"/>
    <property type="match status" value="1"/>
</dbReference>
<proteinExistence type="inferred from homology"/>
<evidence type="ECO:0000256" key="2">
    <source>
        <dbReference type="ARBA" id="ARBA00009437"/>
    </source>
</evidence>
<dbReference type="GO" id="GO:0003677">
    <property type="term" value="F:DNA binding"/>
    <property type="evidence" value="ECO:0007669"/>
    <property type="project" value="UniProtKB-KW"/>
</dbReference>
<sequence length="297" mass="32464">MADLADYEAFIGTIDKGSLTAAARASGRSLQSVSRSLALLEREMGVQLIRRTTRRSYPTTAGIAFHAKLKAALADIDLARAEAEQQSEAVAGSLRVGASVLFAPSYVVPVAAAFMQRWPNVSVTLVLKDEFSELMDDELDVAVRIGDLSASRLRTRMLGQLRRVVFAAPGYLATHGRPQSPEDLQRHNCVIRIPGPEGDMWPLTVKGQVERIFVRGSFQSNDAAACNEAVAAGIGIGLASFWQIRRLLDQGQIELILTDFEPPPVAIQAVWLPTPALPSRVRLFIDTLIARFSAERW</sequence>